<comment type="subcellular location">
    <subcellularLocation>
        <location evidence="1">Cell membrane</location>
        <topology evidence="1">Multi-pass membrane protein</topology>
    </subcellularLocation>
</comment>
<dbReference type="InterPro" id="IPR024923">
    <property type="entry name" value="PG_synth_SpoVB"/>
</dbReference>
<name>A0A927BUF0_9BACL</name>
<dbReference type="Proteomes" id="UP000621560">
    <property type="component" value="Unassembled WGS sequence"/>
</dbReference>
<dbReference type="PANTHER" id="PTHR30250">
    <property type="entry name" value="PST FAMILY PREDICTED COLANIC ACID TRANSPORTER"/>
    <property type="match status" value="1"/>
</dbReference>
<dbReference type="EMBL" id="JACXIZ010000017">
    <property type="protein sequence ID" value="MBD2845694.1"/>
    <property type="molecule type" value="Genomic_DNA"/>
</dbReference>
<feature type="transmembrane region" description="Helical" evidence="6">
    <location>
        <begin position="461"/>
        <end position="481"/>
    </location>
</feature>
<organism evidence="7 8">
    <name type="scientific">Paenibacillus sabuli</name>
    <dbReference type="NCBI Taxonomy" id="2772509"/>
    <lineage>
        <taxon>Bacteria</taxon>
        <taxon>Bacillati</taxon>
        <taxon>Bacillota</taxon>
        <taxon>Bacilli</taxon>
        <taxon>Bacillales</taxon>
        <taxon>Paenibacillaceae</taxon>
        <taxon>Paenibacillus</taxon>
    </lineage>
</organism>
<feature type="transmembrane region" description="Helical" evidence="6">
    <location>
        <begin position="162"/>
        <end position="181"/>
    </location>
</feature>
<protein>
    <submittedName>
        <fullName evidence="7">Polysaccharide biosynthesis protein</fullName>
    </submittedName>
</protein>
<feature type="transmembrane region" description="Helical" evidence="6">
    <location>
        <begin position="50"/>
        <end position="67"/>
    </location>
</feature>
<dbReference type="GO" id="GO:0005886">
    <property type="term" value="C:plasma membrane"/>
    <property type="evidence" value="ECO:0007669"/>
    <property type="project" value="UniProtKB-SubCell"/>
</dbReference>
<evidence type="ECO:0000313" key="7">
    <source>
        <dbReference type="EMBL" id="MBD2845694.1"/>
    </source>
</evidence>
<accession>A0A927BUF0</accession>
<evidence type="ECO:0000313" key="8">
    <source>
        <dbReference type="Proteomes" id="UP000621560"/>
    </source>
</evidence>
<dbReference type="AlphaFoldDB" id="A0A927BUF0"/>
<dbReference type="InterPro" id="IPR050833">
    <property type="entry name" value="Poly_Biosynth_Transport"/>
</dbReference>
<evidence type="ECO:0000256" key="2">
    <source>
        <dbReference type="ARBA" id="ARBA00022475"/>
    </source>
</evidence>
<keyword evidence="5 6" id="KW-0472">Membrane</keyword>
<feature type="transmembrane region" description="Helical" evidence="6">
    <location>
        <begin position="247"/>
        <end position="267"/>
    </location>
</feature>
<sequence>MIKKDSLLKGTVVLAAAALIARFLGIFQRVPLDYLLDPAGIKYFNLANTLYLFLLVIATAGIPSTVSKMVSERYAQGRVAEAQQVYRAALLFGGVTGLIISALLFVTAPFITAHISKFPGAKLAVQAIAPSLLLFPVLAMMRGYFQGRQMMSAGAISQIVEQVLRVVSAIGLLLLLLGLGYSNEWLAAGAAAGSVAGSIGAFVVMLWYARKLRRQDAAERLAQAAAAAQGVGDPSRKLKLSAIYGEIFRMAVPIVMTAATVQFLYMVDVTLFVRMTAGFYDAAQAELVVGWLGNRAQPLASIPPILAIALSQSIIPAISSAYAVRNMAEVQRQGSLAMRIVLFTGIPAALALTVAAVSVTGFIFEDAQGSLIVAALTAGTIFQITMMTSNSMLFGLGKPRAPMLHTMWGMAVKVAGSLVLGPLLGVYGLILASTLCFVLVTTLNLRAIRAEVSLDVLGGRWARYAGAVLLTAAAGVGVEWGARTLLAPLPDKLGYFFSAAICGVVILGLYLAGLVLLRVVTPAETAGFPGPVRKLFGLLFRVLPTARRARG</sequence>
<keyword evidence="4 6" id="KW-1133">Transmembrane helix</keyword>
<proteinExistence type="predicted"/>
<feature type="transmembrane region" description="Helical" evidence="6">
    <location>
        <begin position="493"/>
        <end position="517"/>
    </location>
</feature>
<dbReference type="InterPro" id="IPR002797">
    <property type="entry name" value="Polysacc_synth"/>
</dbReference>
<keyword evidence="3 6" id="KW-0812">Transmembrane</keyword>
<evidence type="ECO:0000256" key="1">
    <source>
        <dbReference type="ARBA" id="ARBA00004651"/>
    </source>
</evidence>
<evidence type="ECO:0000256" key="3">
    <source>
        <dbReference type="ARBA" id="ARBA00022692"/>
    </source>
</evidence>
<comment type="caution">
    <text evidence="7">The sequence shown here is derived from an EMBL/GenBank/DDBJ whole genome shotgun (WGS) entry which is preliminary data.</text>
</comment>
<dbReference type="RefSeq" id="WP_190917520.1">
    <property type="nucleotide sequence ID" value="NZ_JACXIZ010000017.1"/>
</dbReference>
<feature type="transmembrane region" description="Helical" evidence="6">
    <location>
        <begin position="336"/>
        <end position="364"/>
    </location>
</feature>
<evidence type="ECO:0000256" key="4">
    <source>
        <dbReference type="ARBA" id="ARBA00022989"/>
    </source>
</evidence>
<feature type="transmembrane region" description="Helical" evidence="6">
    <location>
        <begin position="370"/>
        <end position="397"/>
    </location>
</feature>
<keyword evidence="8" id="KW-1185">Reference proteome</keyword>
<feature type="transmembrane region" description="Helical" evidence="6">
    <location>
        <begin position="187"/>
        <end position="209"/>
    </location>
</feature>
<feature type="transmembrane region" description="Helical" evidence="6">
    <location>
        <begin position="123"/>
        <end position="141"/>
    </location>
</feature>
<dbReference type="PIRSF" id="PIRSF038958">
    <property type="entry name" value="PG_synth_SpoVB"/>
    <property type="match status" value="1"/>
</dbReference>
<evidence type="ECO:0000256" key="5">
    <source>
        <dbReference type="ARBA" id="ARBA00023136"/>
    </source>
</evidence>
<dbReference type="CDD" id="cd13124">
    <property type="entry name" value="MATE_SpoVB_like"/>
    <property type="match status" value="1"/>
</dbReference>
<keyword evidence="2" id="KW-1003">Cell membrane</keyword>
<dbReference type="Pfam" id="PF01943">
    <property type="entry name" value="Polysacc_synt"/>
    <property type="match status" value="1"/>
</dbReference>
<feature type="transmembrane region" description="Helical" evidence="6">
    <location>
        <begin position="418"/>
        <end position="441"/>
    </location>
</feature>
<dbReference type="PANTHER" id="PTHR30250:SF21">
    <property type="entry name" value="LIPID II FLIPPASE MURJ"/>
    <property type="match status" value="1"/>
</dbReference>
<feature type="transmembrane region" description="Helical" evidence="6">
    <location>
        <begin position="12"/>
        <end position="30"/>
    </location>
</feature>
<gene>
    <name evidence="7" type="ORF">IDH44_10880</name>
</gene>
<feature type="transmembrane region" description="Helical" evidence="6">
    <location>
        <begin position="88"/>
        <end position="111"/>
    </location>
</feature>
<reference evidence="7" key="1">
    <citation type="submission" date="2020-09" db="EMBL/GenBank/DDBJ databases">
        <title>A novel bacterium of genus Paenibacillus, isolated from South China Sea.</title>
        <authorList>
            <person name="Huang H."/>
            <person name="Mo K."/>
            <person name="Hu Y."/>
        </authorList>
    </citation>
    <scope>NUCLEOTIDE SEQUENCE</scope>
    <source>
        <strain evidence="7">IB182496</strain>
    </source>
</reference>
<evidence type="ECO:0000256" key="6">
    <source>
        <dbReference type="SAM" id="Phobius"/>
    </source>
</evidence>